<feature type="binding site" evidence="8">
    <location>
        <position position="291"/>
    </location>
    <ligand>
        <name>L-serine</name>
        <dbReference type="ChEBI" id="CHEBI:33384"/>
    </ligand>
</feature>
<keyword evidence="13" id="KW-1185">Reference proteome</keyword>
<dbReference type="Pfam" id="PF00587">
    <property type="entry name" value="tRNA-synt_2b"/>
    <property type="match status" value="1"/>
</dbReference>
<dbReference type="PANTHER" id="PTHR11778">
    <property type="entry name" value="SERYL-TRNA SYNTHETASE"/>
    <property type="match status" value="1"/>
</dbReference>
<evidence type="ECO:0000256" key="10">
    <source>
        <dbReference type="SAM" id="Coils"/>
    </source>
</evidence>
<dbReference type="SUPFAM" id="SSF46589">
    <property type="entry name" value="tRNA-binding arm"/>
    <property type="match status" value="1"/>
</dbReference>
<evidence type="ECO:0000256" key="7">
    <source>
        <dbReference type="ARBA" id="ARBA00034892"/>
    </source>
</evidence>
<proteinExistence type="predicted"/>
<dbReference type="PRINTS" id="PR00981">
    <property type="entry name" value="TRNASYNTHSER"/>
</dbReference>
<evidence type="ECO:0000256" key="8">
    <source>
        <dbReference type="PIRSR" id="PIRSR001529-1"/>
    </source>
</evidence>
<dbReference type="InterPro" id="IPR010978">
    <property type="entry name" value="tRNA-bd_arm"/>
</dbReference>
<dbReference type="EMBL" id="KV429032">
    <property type="protein sequence ID" value="KZT74983.1"/>
    <property type="molecule type" value="Genomic_DNA"/>
</dbReference>
<feature type="binding site" evidence="8">
    <location>
        <position position="457"/>
    </location>
    <ligand>
        <name>L-serine</name>
        <dbReference type="ChEBI" id="CHEBI:33384"/>
    </ligand>
</feature>
<dbReference type="Gene3D" id="3.30.930.10">
    <property type="entry name" value="Bira Bifunctional Protein, Domain 2"/>
    <property type="match status" value="1"/>
</dbReference>
<dbReference type="Pfam" id="PF02403">
    <property type="entry name" value="Seryl_tRNA_N"/>
    <property type="match status" value="1"/>
</dbReference>
<dbReference type="GO" id="GO:0006434">
    <property type="term" value="P:seryl-tRNA aminoacylation"/>
    <property type="evidence" value="ECO:0007669"/>
    <property type="project" value="InterPro"/>
</dbReference>
<dbReference type="InterPro" id="IPR042103">
    <property type="entry name" value="SerRS_1_N_sf"/>
</dbReference>
<dbReference type="Gene3D" id="1.10.287.40">
    <property type="entry name" value="Serine-tRNA synthetase, tRNA binding domain"/>
    <property type="match status" value="1"/>
</dbReference>
<dbReference type="GO" id="GO:0005524">
    <property type="term" value="F:ATP binding"/>
    <property type="evidence" value="ECO:0007669"/>
    <property type="project" value="UniProtKB-KW"/>
</dbReference>
<accession>A0A165UJ28</accession>
<dbReference type="UniPathway" id="UPA00906">
    <property type="reaction ID" value="UER00895"/>
</dbReference>
<reference evidence="12 13" key="1">
    <citation type="journal article" date="2016" name="Mol. Biol. Evol.">
        <title>Comparative Genomics of Early-Diverging Mushroom-Forming Fungi Provides Insights into the Origins of Lignocellulose Decay Capabilities.</title>
        <authorList>
            <person name="Nagy L.G."/>
            <person name="Riley R."/>
            <person name="Tritt A."/>
            <person name="Adam C."/>
            <person name="Daum C."/>
            <person name="Floudas D."/>
            <person name="Sun H."/>
            <person name="Yadav J.S."/>
            <person name="Pangilinan J."/>
            <person name="Larsson K.H."/>
            <person name="Matsuura K."/>
            <person name="Barry K."/>
            <person name="Labutti K."/>
            <person name="Kuo R."/>
            <person name="Ohm R.A."/>
            <person name="Bhattacharya S.S."/>
            <person name="Shirouzu T."/>
            <person name="Yoshinaga Y."/>
            <person name="Martin F.M."/>
            <person name="Grigoriev I.V."/>
            <person name="Hibbett D.S."/>
        </authorList>
    </citation>
    <scope>NUCLEOTIDE SEQUENCE [LARGE SCALE GENOMIC DNA]</scope>
    <source>
        <strain evidence="12 13">L-15889</strain>
    </source>
</reference>
<evidence type="ECO:0000256" key="6">
    <source>
        <dbReference type="ARBA" id="ARBA00031113"/>
    </source>
</evidence>
<evidence type="ECO:0000256" key="2">
    <source>
        <dbReference type="ARBA" id="ARBA00022598"/>
    </source>
</evidence>
<dbReference type="GO" id="GO:0004828">
    <property type="term" value="F:serine-tRNA ligase activity"/>
    <property type="evidence" value="ECO:0007669"/>
    <property type="project" value="UniProtKB-EC"/>
</dbReference>
<evidence type="ECO:0000313" key="13">
    <source>
        <dbReference type="Proteomes" id="UP000076727"/>
    </source>
</evidence>
<evidence type="ECO:0000256" key="9">
    <source>
        <dbReference type="PIRSR" id="PIRSR001529-2"/>
    </source>
</evidence>
<keyword evidence="5 12" id="KW-0030">Aminoacyl-tRNA synthetase</keyword>
<evidence type="ECO:0000259" key="11">
    <source>
        <dbReference type="PROSITE" id="PS50862"/>
    </source>
</evidence>
<dbReference type="PROSITE" id="PS50862">
    <property type="entry name" value="AA_TRNA_LIGASE_II"/>
    <property type="match status" value="1"/>
</dbReference>
<dbReference type="STRING" id="1314783.A0A165UJ28"/>
<feature type="site" description="Important for serine binding" evidence="8">
    <location>
        <position position="459"/>
    </location>
</feature>
<dbReference type="PIRSF" id="PIRSF001529">
    <property type="entry name" value="Ser-tRNA-synth_IIa"/>
    <property type="match status" value="1"/>
</dbReference>
<evidence type="ECO:0000256" key="5">
    <source>
        <dbReference type="ARBA" id="ARBA00023146"/>
    </source>
</evidence>
<dbReference type="EC" id="6.1.1.11" evidence="1"/>
<keyword evidence="10" id="KW-0175">Coiled coil</keyword>
<dbReference type="InterPro" id="IPR015866">
    <property type="entry name" value="Ser-tRNA-synth_1_N"/>
</dbReference>
<organism evidence="12 13">
    <name type="scientific">Daedalea quercina L-15889</name>
    <dbReference type="NCBI Taxonomy" id="1314783"/>
    <lineage>
        <taxon>Eukaryota</taxon>
        <taxon>Fungi</taxon>
        <taxon>Dikarya</taxon>
        <taxon>Basidiomycota</taxon>
        <taxon>Agaricomycotina</taxon>
        <taxon>Agaricomycetes</taxon>
        <taxon>Polyporales</taxon>
        <taxon>Fomitopsis</taxon>
    </lineage>
</organism>
<dbReference type="InterPro" id="IPR045864">
    <property type="entry name" value="aa-tRNA-synth_II/BPL/LPL"/>
</dbReference>
<sequence length="520" mass="57049">MPLPRPVSSPCQWLRPRCLVHSCLRGRLLSSQAVQGSNLRIPRLDYRSIAENVEFKSHNAFNRKAKLPVGAIRNVAQLYEEQNKLLRAIGDKRHLQSTIGERVRASASQPELKQSILQEAKSLKSELLDVENRLKDVQSRLLSLALAIPNDTHPDVPIGPECEAKVLSQHGPAPISATPSRDHVSICRALDLLDLEAATIVTGNSWYYLKNEGALLELALVNYALSLAIRHGFTPMTTPDVVRSDIAARCGFQPRDPDADPPTSQMYHIASNAATSDAPIHSHPELVLAGTAEIPLAGLFADKIIPQSELPKKVVGLGHAFRAEAGASGADTRGLYRVHQFTKLELFVVCDPQSSDDMMERMRRLQVEIFEGLGLPFRVLDMPTEELGASAYRKYDMEAWMPGRGGWGEISSTSNCTDYQARRLHIRYFGAPPPSAVQSDGLPERPQHANVIAHTLNGTAAAVPRLIVALLENGARFDENGNVAGVDLPIALRPFQVSLHHYNISKTSCCAIFTACDRST</sequence>
<feature type="coiled-coil region" evidence="10">
    <location>
        <begin position="113"/>
        <end position="140"/>
    </location>
</feature>
<evidence type="ECO:0000256" key="3">
    <source>
        <dbReference type="ARBA" id="ARBA00022741"/>
    </source>
</evidence>
<feature type="binding site" evidence="8">
    <location>
        <position position="322"/>
    </location>
    <ligand>
        <name>L-serine</name>
        <dbReference type="ChEBI" id="CHEBI:33384"/>
    </ligand>
</feature>
<evidence type="ECO:0000256" key="1">
    <source>
        <dbReference type="ARBA" id="ARBA00012840"/>
    </source>
</evidence>
<dbReference type="AlphaFoldDB" id="A0A165UJ28"/>
<feature type="domain" description="Aminoacyl-transfer RNA synthetases class-II family profile" evidence="11">
    <location>
        <begin position="230"/>
        <end position="494"/>
    </location>
</feature>
<name>A0A165UJ28_9APHY</name>
<keyword evidence="3" id="KW-0547">Nucleotide-binding</keyword>
<protein>
    <recommendedName>
        <fullName evidence="1">serine--tRNA ligase</fullName>
        <ecNumber evidence="1">6.1.1.11</ecNumber>
    </recommendedName>
    <alternativeName>
        <fullName evidence="6">Seryl-tRNA synthetase</fullName>
    </alternativeName>
    <alternativeName>
        <fullName evidence="7">Seryl-tRNA(Ser) synthetase</fullName>
    </alternativeName>
</protein>
<gene>
    <name evidence="12" type="ORF">DAEQUDRAFT_748147</name>
</gene>
<keyword evidence="2" id="KW-0436">Ligase</keyword>
<dbReference type="InterPro" id="IPR006195">
    <property type="entry name" value="aa-tRNA-synth_II"/>
</dbReference>
<dbReference type="SUPFAM" id="SSF55681">
    <property type="entry name" value="Class II aaRS and biotin synthetases"/>
    <property type="match status" value="1"/>
</dbReference>
<evidence type="ECO:0000256" key="4">
    <source>
        <dbReference type="ARBA" id="ARBA00022840"/>
    </source>
</evidence>
<feature type="binding site" evidence="9">
    <location>
        <begin position="409"/>
        <end position="412"/>
    </location>
    <ligand>
        <name>ATP</name>
        <dbReference type="ChEBI" id="CHEBI:30616"/>
    </ligand>
</feature>
<keyword evidence="4 9" id="KW-0067">ATP-binding</keyword>
<dbReference type="Proteomes" id="UP000076727">
    <property type="component" value="Unassembled WGS sequence"/>
</dbReference>
<dbReference type="InterPro" id="IPR002317">
    <property type="entry name" value="Ser-tRNA-ligase_type_1"/>
</dbReference>
<feature type="non-terminal residue" evidence="12">
    <location>
        <position position="1"/>
    </location>
</feature>
<dbReference type="OrthoDB" id="10264585at2759"/>
<dbReference type="NCBIfam" id="TIGR00414">
    <property type="entry name" value="serS"/>
    <property type="match status" value="1"/>
</dbReference>
<feature type="binding site" evidence="9">
    <location>
        <begin position="338"/>
        <end position="341"/>
    </location>
    <ligand>
        <name>ATP</name>
        <dbReference type="ChEBI" id="CHEBI:30616"/>
    </ligand>
</feature>
<evidence type="ECO:0000313" key="12">
    <source>
        <dbReference type="EMBL" id="KZT74983.1"/>
    </source>
</evidence>
<feature type="binding site" evidence="9">
    <location>
        <begin position="322"/>
        <end position="324"/>
    </location>
    <ligand>
        <name>ATP</name>
        <dbReference type="ChEBI" id="CHEBI:30616"/>
    </ligand>
</feature>
<dbReference type="InterPro" id="IPR002314">
    <property type="entry name" value="aa-tRNA-synt_IIb"/>
</dbReference>
<feature type="binding site" evidence="8">
    <location>
        <position position="345"/>
    </location>
    <ligand>
        <name>L-serine</name>
        <dbReference type="ChEBI" id="CHEBI:33384"/>
    </ligand>
</feature>